<dbReference type="STRING" id="43775.SAMN04489760_11612"/>
<dbReference type="PANTHER" id="PTHR11092">
    <property type="entry name" value="SUGAR NUCLEOTIDE EPIMERASE RELATED"/>
    <property type="match status" value="1"/>
</dbReference>
<organism evidence="4 5">
    <name type="scientific">Syntrophus gentianae</name>
    <dbReference type="NCBI Taxonomy" id="43775"/>
    <lineage>
        <taxon>Bacteria</taxon>
        <taxon>Pseudomonadati</taxon>
        <taxon>Thermodesulfobacteriota</taxon>
        <taxon>Syntrophia</taxon>
        <taxon>Syntrophales</taxon>
        <taxon>Syntrophaceae</taxon>
        <taxon>Syntrophus</taxon>
    </lineage>
</organism>
<dbReference type="InterPro" id="IPR001509">
    <property type="entry name" value="Epimerase_deHydtase"/>
</dbReference>
<dbReference type="Gene3D" id="3.40.50.720">
    <property type="entry name" value="NAD(P)-binding Rossmann-like Domain"/>
    <property type="match status" value="1"/>
</dbReference>
<feature type="domain" description="NAD-dependent epimerase/dehydratase" evidence="2">
    <location>
        <begin position="3"/>
        <end position="210"/>
    </location>
</feature>
<protein>
    <recommendedName>
        <fullName evidence="6">TIGR01777 family protein</fullName>
    </recommendedName>
</protein>
<dbReference type="InterPro" id="IPR013549">
    <property type="entry name" value="DUF1731"/>
</dbReference>
<evidence type="ECO:0000259" key="2">
    <source>
        <dbReference type="Pfam" id="PF01370"/>
    </source>
</evidence>
<accession>A0A1H7YFA6</accession>
<comment type="similarity">
    <text evidence="1">Belongs to the NAD(P)-dependent epimerase/dehydratase family. SDR39U1 subfamily.</text>
</comment>
<dbReference type="Proteomes" id="UP000198744">
    <property type="component" value="Unassembled WGS sequence"/>
</dbReference>
<dbReference type="RefSeq" id="WP_093883766.1">
    <property type="nucleotide sequence ID" value="NZ_FOBS01000016.1"/>
</dbReference>
<dbReference type="PANTHER" id="PTHR11092:SF0">
    <property type="entry name" value="EPIMERASE FAMILY PROTEIN SDR39U1"/>
    <property type="match status" value="1"/>
</dbReference>
<dbReference type="Pfam" id="PF08338">
    <property type="entry name" value="DUF1731"/>
    <property type="match status" value="1"/>
</dbReference>
<gene>
    <name evidence="4" type="ORF">SAMN04489760_11612</name>
</gene>
<dbReference type="AlphaFoldDB" id="A0A1H7YFA6"/>
<name>A0A1H7YFA6_9BACT</name>
<proteinExistence type="inferred from homology"/>
<dbReference type="SUPFAM" id="SSF51735">
    <property type="entry name" value="NAD(P)-binding Rossmann-fold domains"/>
    <property type="match status" value="1"/>
</dbReference>
<evidence type="ECO:0000313" key="4">
    <source>
        <dbReference type="EMBL" id="SEM44645.1"/>
    </source>
</evidence>
<reference evidence="4 5" key="1">
    <citation type="submission" date="2016-10" db="EMBL/GenBank/DDBJ databases">
        <authorList>
            <person name="de Groot N.N."/>
        </authorList>
    </citation>
    <scope>NUCLEOTIDE SEQUENCE [LARGE SCALE GENOMIC DNA]</scope>
    <source>
        <strain evidence="4 5">DSM 8423</strain>
    </source>
</reference>
<evidence type="ECO:0008006" key="6">
    <source>
        <dbReference type="Google" id="ProtNLM"/>
    </source>
</evidence>
<dbReference type="OrthoDB" id="5292533at2"/>
<dbReference type="Pfam" id="PF01370">
    <property type="entry name" value="Epimerase"/>
    <property type="match status" value="1"/>
</dbReference>
<keyword evidence="5" id="KW-1185">Reference proteome</keyword>
<dbReference type="EMBL" id="FOBS01000016">
    <property type="protein sequence ID" value="SEM44645.1"/>
    <property type="molecule type" value="Genomic_DNA"/>
</dbReference>
<dbReference type="InterPro" id="IPR036291">
    <property type="entry name" value="NAD(P)-bd_dom_sf"/>
</dbReference>
<evidence type="ECO:0000313" key="5">
    <source>
        <dbReference type="Proteomes" id="UP000198744"/>
    </source>
</evidence>
<sequence length="296" mass="32229">MKILMSGASGLIGSALAPYLEAWGHRILRLVRDKSKKGEFWDPRQGILDLPADAEIDAAINLSGDSIGSGRWTKQKKERIRSSRIESTFLFAKGIARLKRPPKVFLSASGIGFYGDGGDVVLNETSPAGRGFLAGISREWEAAAGAAQEVGIRVVNLRISPVLSRYGGLLPRLLPLSKAGLGVVLGSGKQYMSWIAIDDLVAAMDFILGTESFSGPLNLCAPNPVTNREFTKALNTILKRPTLFRVPSFLLRAVLGEMADEEFLVSTRAVPDKLTSSGFEFKHPEIEEALRHVLRR</sequence>
<feature type="domain" description="DUF1731" evidence="3">
    <location>
        <begin position="246"/>
        <end position="293"/>
    </location>
</feature>
<dbReference type="NCBIfam" id="TIGR01777">
    <property type="entry name" value="yfcH"/>
    <property type="match status" value="1"/>
</dbReference>
<evidence type="ECO:0000259" key="3">
    <source>
        <dbReference type="Pfam" id="PF08338"/>
    </source>
</evidence>
<dbReference type="InterPro" id="IPR010099">
    <property type="entry name" value="SDR39U1"/>
</dbReference>
<evidence type="ECO:0000256" key="1">
    <source>
        <dbReference type="ARBA" id="ARBA00009353"/>
    </source>
</evidence>